<dbReference type="CDD" id="cd06582">
    <property type="entry name" value="TM_PBP1_LivH_like"/>
    <property type="match status" value="1"/>
</dbReference>
<gene>
    <name evidence="10" type="ORF">SAMN02746041_01919</name>
</gene>
<evidence type="ECO:0000256" key="8">
    <source>
        <dbReference type="ARBA" id="ARBA00037998"/>
    </source>
</evidence>
<dbReference type="OrthoDB" id="9807115at2"/>
<proteinExistence type="inferred from homology"/>
<dbReference type="Pfam" id="PF02653">
    <property type="entry name" value="BPD_transp_2"/>
    <property type="match status" value="1"/>
</dbReference>
<evidence type="ECO:0000313" key="11">
    <source>
        <dbReference type="Proteomes" id="UP000192783"/>
    </source>
</evidence>
<keyword evidence="7 9" id="KW-0472">Membrane</keyword>
<dbReference type="AlphaFoldDB" id="A0A1W1XJ94"/>
<evidence type="ECO:0000256" key="3">
    <source>
        <dbReference type="ARBA" id="ARBA00022475"/>
    </source>
</evidence>
<keyword evidence="3" id="KW-1003">Cell membrane</keyword>
<dbReference type="InterPro" id="IPR001851">
    <property type="entry name" value="ABC_transp_permease"/>
</dbReference>
<dbReference type="PANTHER" id="PTHR11795:SF445">
    <property type="entry name" value="AMINO ACID ABC TRANSPORTER PERMEASE PROTEIN"/>
    <property type="match status" value="1"/>
</dbReference>
<evidence type="ECO:0000256" key="1">
    <source>
        <dbReference type="ARBA" id="ARBA00004651"/>
    </source>
</evidence>
<evidence type="ECO:0000256" key="6">
    <source>
        <dbReference type="ARBA" id="ARBA00022989"/>
    </source>
</evidence>
<keyword evidence="5" id="KW-0029">Amino-acid transport</keyword>
<feature type="transmembrane region" description="Helical" evidence="9">
    <location>
        <begin position="224"/>
        <end position="249"/>
    </location>
</feature>
<protein>
    <submittedName>
        <fullName evidence="10">Branched-chain amino acid transport system permease protein</fullName>
    </submittedName>
</protein>
<name>A0A1W1XJ94_9BACT</name>
<evidence type="ECO:0000313" key="10">
    <source>
        <dbReference type="EMBL" id="SMC24035.1"/>
    </source>
</evidence>
<dbReference type="Proteomes" id="UP000192783">
    <property type="component" value="Unassembled WGS sequence"/>
</dbReference>
<accession>A0A1W1XJ94</accession>
<feature type="transmembrane region" description="Helical" evidence="9">
    <location>
        <begin position="89"/>
        <end position="114"/>
    </location>
</feature>
<dbReference type="PANTHER" id="PTHR11795">
    <property type="entry name" value="BRANCHED-CHAIN AMINO ACID TRANSPORT SYSTEM PERMEASE PROTEIN LIVH"/>
    <property type="match status" value="1"/>
</dbReference>
<dbReference type="GO" id="GO:0005886">
    <property type="term" value="C:plasma membrane"/>
    <property type="evidence" value="ECO:0007669"/>
    <property type="project" value="UniProtKB-SubCell"/>
</dbReference>
<feature type="transmembrane region" description="Helical" evidence="9">
    <location>
        <begin position="15"/>
        <end position="37"/>
    </location>
</feature>
<dbReference type="GO" id="GO:0006865">
    <property type="term" value="P:amino acid transport"/>
    <property type="evidence" value="ECO:0007669"/>
    <property type="project" value="UniProtKB-KW"/>
</dbReference>
<reference evidence="10 11" key="1">
    <citation type="submission" date="2017-04" db="EMBL/GenBank/DDBJ databases">
        <authorList>
            <person name="Afonso C.L."/>
            <person name="Miller P.J."/>
            <person name="Scott M.A."/>
            <person name="Spackman E."/>
            <person name="Goraichik I."/>
            <person name="Dimitrov K.M."/>
            <person name="Suarez D.L."/>
            <person name="Swayne D.E."/>
        </authorList>
    </citation>
    <scope>NUCLEOTIDE SEQUENCE [LARGE SCALE GENOMIC DNA]</scope>
    <source>
        <strain evidence="10 11">DSM 13146</strain>
    </source>
</reference>
<keyword evidence="4 9" id="KW-0812">Transmembrane</keyword>
<comment type="similarity">
    <text evidence="8">Belongs to the binding-protein-dependent transport system permease family. LivHM subfamily.</text>
</comment>
<dbReference type="EMBL" id="FWXF01000009">
    <property type="protein sequence ID" value="SMC24035.1"/>
    <property type="molecule type" value="Genomic_DNA"/>
</dbReference>
<dbReference type="RefSeq" id="WP_084057652.1">
    <property type="nucleotide sequence ID" value="NZ_FWXF01000009.1"/>
</dbReference>
<dbReference type="GO" id="GO:0022857">
    <property type="term" value="F:transmembrane transporter activity"/>
    <property type="evidence" value="ECO:0007669"/>
    <property type="project" value="InterPro"/>
</dbReference>
<dbReference type="InterPro" id="IPR052157">
    <property type="entry name" value="BCAA_transport_permease"/>
</dbReference>
<keyword evidence="11" id="KW-1185">Reference proteome</keyword>
<dbReference type="STRING" id="1121390.SAMN02746041_01919"/>
<evidence type="ECO:0000256" key="7">
    <source>
        <dbReference type="ARBA" id="ARBA00023136"/>
    </source>
</evidence>
<feature type="transmembrane region" description="Helical" evidence="9">
    <location>
        <begin position="256"/>
        <end position="276"/>
    </location>
</feature>
<evidence type="ECO:0000256" key="9">
    <source>
        <dbReference type="SAM" id="Phobius"/>
    </source>
</evidence>
<sequence>MLAQIVINGILKGGLYALMAMGMSLIWGVMDIINIAHGSFIMLGAFTTYWLFTLLGIDPFVSLIFSISILFVIGYGIQKYLINLIIRASAFITLILAFGIEIFINNAALVAWTADVRKVKVAYGASNFSLGDWVTIPTVRLLAFMLVIVIGTIFFFILNRTDLGRSIRSTAQDLDAAQLVGVDVARTYALTFGLGVGAAGAAGTLWSILFPISPMMGGILTLKSFVVVIIGGLGSMLGPILGGLTLGVAEAMGSTWFGSTYENLISFTILVLVLILRPKGILGGAD</sequence>
<feature type="transmembrane region" description="Helical" evidence="9">
    <location>
        <begin position="134"/>
        <end position="158"/>
    </location>
</feature>
<evidence type="ECO:0000256" key="5">
    <source>
        <dbReference type="ARBA" id="ARBA00022970"/>
    </source>
</evidence>
<evidence type="ECO:0000256" key="4">
    <source>
        <dbReference type="ARBA" id="ARBA00022692"/>
    </source>
</evidence>
<organism evidence="10 11">
    <name type="scientific">Desulfacinum hydrothermale DSM 13146</name>
    <dbReference type="NCBI Taxonomy" id="1121390"/>
    <lineage>
        <taxon>Bacteria</taxon>
        <taxon>Pseudomonadati</taxon>
        <taxon>Thermodesulfobacteriota</taxon>
        <taxon>Syntrophobacteria</taxon>
        <taxon>Syntrophobacterales</taxon>
        <taxon>Syntrophobacteraceae</taxon>
        <taxon>Desulfacinum</taxon>
    </lineage>
</organism>
<feature type="transmembrane region" description="Helical" evidence="9">
    <location>
        <begin position="188"/>
        <end position="212"/>
    </location>
</feature>
<evidence type="ECO:0000256" key="2">
    <source>
        <dbReference type="ARBA" id="ARBA00022448"/>
    </source>
</evidence>
<comment type="subcellular location">
    <subcellularLocation>
        <location evidence="1">Cell membrane</location>
        <topology evidence="1">Multi-pass membrane protein</topology>
    </subcellularLocation>
</comment>
<feature type="transmembrane region" description="Helical" evidence="9">
    <location>
        <begin position="49"/>
        <end position="77"/>
    </location>
</feature>
<keyword evidence="6 9" id="KW-1133">Transmembrane helix</keyword>
<keyword evidence="2" id="KW-0813">Transport</keyword>